<name>A0A9D9IA12_9SPIO</name>
<sequence>MKEGRRLKSLDPFTTIVPYIMVERSDSQNTINESFDVSGAEALIRRLRQDGYDSIGILHIIIAAYVRTISQRPAVNRFIRGQKIYARNNIVINMAVKKKMSLEGQETTIKLVFEPSDTLYDVYDKVNAALKEVYEGGDEGGVDAAARIIGYIPGLVKKWAIWFLKTLDYFGFLPSFLTALSPFHGSLFITSMASLNIPPIKHHLYNFGNVPLFLAFGAKRPELLLDIDGNVKKRRVVDFVFNLDERICDGYYFASALKIFKKNLVFPDTLLEAPETIVEDVR</sequence>
<dbReference type="InterPro" id="IPR023213">
    <property type="entry name" value="CAT-like_dom_sf"/>
</dbReference>
<dbReference type="SUPFAM" id="SSF52777">
    <property type="entry name" value="CoA-dependent acyltransferases"/>
    <property type="match status" value="1"/>
</dbReference>
<evidence type="ECO:0000313" key="2">
    <source>
        <dbReference type="Proteomes" id="UP000810292"/>
    </source>
</evidence>
<proteinExistence type="predicted"/>
<organism evidence="1 2">
    <name type="scientific">Candidatus Ornithospirochaeta stercoravium</name>
    <dbReference type="NCBI Taxonomy" id="2840897"/>
    <lineage>
        <taxon>Bacteria</taxon>
        <taxon>Pseudomonadati</taxon>
        <taxon>Spirochaetota</taxon>
        <taxon>Spirochaetia</taxon>
        <taxon>Spirochaetales</taxon>
        <taxon>Spirochaetaceae</taxon>
        <taxon>Spirochaetaceae incertae sedis</taxon>
        <taxon>Candidatus Ornithospirochaeta</taxon>
    </lineage>
</organism>
<evidence type="ECO:0000313" key="1">
    <source>
        <dbReference type="EMBL" id="MBO8468370.1"/>
    </source>
</evidence>
<reference evidence="1" key="1">
    <citation type="submission" date="2020-10" db="EMBL/GenBank/DDBJ databases">
        <authorList>
            <person name="Gilroy R."/>
        </authorList>
    </citation>
    <scope>NUCLEOTIDE SEQUENCE</scope>
    <source>
        <strain evidence="1">14700</strain>
    </source>
</reference>
<gene>
    <name evidence="1" type="ORF">IAA72_01115</name>
</gene>
<dbReference type="AlphaFoldDB" id="A0A9D9IA12"/>
<evidence type="ECO:0008006" key="3">
    <source>
        <dbReference type="Google" id="ProtNLM"/>
    </source>
</evidence>
<accession>A0A9D9IA12</accession>
<dbReference type="Proteomes" id="UP000810292">
    <property type="component" value="Unassembled WGS sequence"/>
</dbReference>
<reference evidence="1" key="2">
    <citation type="journal article" date="2021" name="PeerJ">
        <title>Extensive microbial diversity within the chicken gut microbiome revealed by metagenomics and culture.</title>
        <authorList>
            <person name="Gilroy R."/>
            <person name="Ravi A."/>
            <person name="Getino M."/>
            <person name="Pursley I."/>
            <person name="Horton D.L."/>
            <person name="Alikhan N.F."/>
            <person name="Baker D."/>
            <person name="Gharbi K."/>
            <person name="Hall N."/>
            <person name="Watson M."/>
            <person name="Adriaenssens E.M."/>
            <person name="Foster-Nyarko E."/>
            <person name="Jarju S."/>
            <person name="Secka A."/>
            <person name="Antonio M."/>
            <person name="Oren A."/>
            <person name="Chaudhuri R.R."/>
            <person name="La Ragione R."/>
            <person name="Hildebrand F."/>
            <person name="Pallen M.J."/>
        </authorList>
    </citation>
    <scope>NUCLEOTIDE SEQUENCE</scope>
    <source>
        <strain evidence="1">14700</strain>
    </source>
</reference>
<dbReference type="Gene3D" id="3.30.559.10">
    <property type="entry name" value="Chloramphenicol acetyltransferase-like domain"/>
    <property type="match status" value="1"/>
</dbReference>
<protein>
    <recommendedName>
        <fullName evidence="3">2-oxoacid dehydrogenase acyltransferase catalytic domain-containing protein</fullName>
    </recommendedName>
</protein>
<comment type="caution">
    <text evidence="1">The sequence shown here is derived from an EMBL/GenBank/DDBJ whole genome shotgun (WGS) entry which is preliminary data.</text>
</comment>
<dbReference type="EMBL" id="JADIMF010000018">
    <property type="protein sequence ID" value="MBO8468370.1"/>
    <property type="molecule type" value="Genomic_DNA"/>
</dbReference>